<organism evidence="2 3">
    <name type="scientific">Limosilactobacillus reuteri</name>
    <name type="common">Lactobacillus reuteri</name>
    <dbReference type="NCBI Taxonomy" id="1598"/>
    <lineage>
        <taxon>Bacteria</taxon>
        <taxon>Bacillati</taxon>
        <taxon>Bacillota</taxon>
        <taxon>Bacilli</taxon>
        <taxon>Lactobacillales</taxon>
        <taxon>Lactobacillaceae</taxon>
        <taxon>Limosilactobacillus</taxon>
    </lineage>
</organism>
<gene>
    <name evidence="2" type="ORF">CBG21_02825</name>
</gene>
<dbReference type="InterPro" id="IPR012334">
    <property type="entry name" value="Pectin_lyas_fold"/>
</dbReference>
<evidence type="ECO:0000313" key="3">
    <source>
        <dbReference type="Proteomes" id="UP000216122"/>
    </source>
</evidence>
<dbReference type="InterPro" id="IPR024535">
    <property type="entry name" value="RHGA/B-epi-like_pectate_lyase"/>
</dbReference>
<comment type="caution">
    <text evidence="2">The sequence shown here is derived from an EMBL/GenBank/DDBJ whole genome shotgun (WGS) entry which is preliminary data.</text>
</comment>
<feature type="domain" description="Rhamnogalacturonase A/B/Epimerase-like pectate lyase" evidence="1">
    <location>
        <begin position="255"/>
        <end position="389"/>
    </location>
</feature>
<dbReference type="Proteomes" id="UP000216122">
    <property type="component" value="Unassembled WGS sequence"/>
</dbReference>
<protein>
    <recommendedName>
        <fullName evidence="1">Rhamnogalacturonase A/B/Epimerase-like pectate lyase domain-containing protein</fullName>
    </recommendedName>
</protein>
<accession>A0A256VLQ3</accession>
<evidence type="ECO:0000259" key="1">
    <source>
        <dbReference type="Pfam" id="PF12708"/>
    </source>
</evidence>
<dbReference type="InterPro" id="IPR011050">
    <property type="entry name" value="Pectin_lyase_fold/virulence"/>
</dbReference>
<dbReference type="Gene3D" id="2.160.20.10">
    <property type="entry name" value="Single-stranded right-handed beta-helix, Pectin lyase-like"/>
    <property type="match status" value="1"/>
</dbReference>
<dbReference type="RefSeq" id="WP_094504019.1">
    <property type="nucleotide sequence ID" value="NZ_NGPH01000018.1"/>
</dbReference>
<name>A0A256VLQ3_LIMRT</name>
<sequence>MPVQVTHNNDGHFYTIDVDLAKEGAEVFDLTTYFKARVADNNVGLRFRWFWQGQVFNTVGKKPRVVGLVGQYSFKKADNGINRELIMSPDASAVAFTGDVNDCEPGGYATYYFPEQMFPQDGMFKGTVGLLDDSGETARYTSVDIWFKVYPQAGGAQMGKACDYYISELDKTIKETEDDLLNSKKSMQKVVDEFVSKMNDLTNKLTTQGNTDQAALEALEQKIKQDGLFTQAEADVFKQAIDEKVSIVLDSYGLNVKLFGAVGDGTTDDTKAFQTVLDKAENGSIKRILLPDGKYLITKPLVIPDNVDLIGIGNRMKTTVIPQGIGYLFEVGSRSLLNNFSVEAVDNGKDIILLKLGGFSRGVNNSNIKNLYLHGSSAIKVYGIATATSGSSANIFETNVQNVTAEIMYDGLKLSSSRQTWINGNSFRDVTIIGFAHSAVYLTSSETGSLNIAQNLFSNIQFEAIPEAEGTQYDQNDIIGIRVEFGDRNKFTMLHGWDDDGKAAKALSVIPNEYTTNYNNYRDNVFDGYFEAEIVTNWYTAHNNNFSGLKIHKFNGRMFKGYSQLNFTARNSVKNLISDDLISNKVIGHDVPIFSSKNSPIIASYDLYGAFLQVSSNSGEMYIPLEGNDRNLITGLGKITVGFDIRFDDNESYNNVDLRAGLVNFMSGTTNRMDSNVYKREIAVDESGYGFRIIANINVGNVDAYDVHALSIAWSGLAEGHLKVVRFFVVANEIGATQKILQGRASNPWTVSRAPGAINNFNDMFLTIIPGELVSNPLTFDPNLVEKKTMANGTEVVSYPLWY</sequence>
<dbReference type="AlphaFoldDB" id="A0A256VLQ3"/>
<evidence type="ECO:0000313" key="2">
    <source>
        <dbReference type="EMBL" id="OYT04481.1"/>
    </source>
</evidence>
<proteinExistence type="predicted"/>
<dbReference type="SUPFAM" id="SSF51126">
    <property type="entry name" value="Pectin lyase-like"/>
    <property type="match status" value="1"/>
</dbReference>
<reference evidence="3" key="1">
    <citation type="submission" date="2017-05" db="EMBL/GenBank/DDBJ databases">
        <authorList>
            <person name="Lin X.B."/>
            <person name="Stothard P."/>
            <person name="Tasseva G."/>
            <person name="Walter J."/>
        </authorList>
    </citation>
    <scope>NUCLEOTIDE SEQUENCE [LARGE SCALE GENOMIC DNA]</scope>
    <source>
        <strain evidence="3">103v</strain>
    </source>
</reference>
<dbReference type="EMBL" id="NGQC01000021">
    <property type="protein sequence ID" value="OYT04481.1"/>
    <property type="molecule type" value="Genomic_DNA"/>
</dbReference>
<dbReference type="Pfam" id="PF12708">
    <property type="entry name" value="Pect-lyase_RHGA_epim"/>
    <property type="match status" value="1"/>
</dbReference>
<reference evidence="2 3" key="2">
    <citation type="submission" date="2017-09" db="EMBL/GenBank/DDBJ databases">
        <title>Tripartite evolution among Lactobacillus johnsonii, Lactobacillus taiwanensis, Lactobacillus reuteri and their rodent host.</title>
        <authorList>
            <person name="Wang T."/>
            <person name="Knowles S."/>
            <person name="Cheng C."/>
        </authorList>
    </citation>
    <scope>NUCLEOTIDE SEQUENCE [LARGE SCALE GENOMIC DNA]</scope>
    <source>
        <strain evidence="2 3">103v</strain>
    </source>
</reference>